<evidence type="ECO:0000313" key="2">
    <source>
        <dbReference type="EMBL" id="KAF2743564.1"/>
    </source>
</evidence>
<feature type="compositionally biased region" description="Basic and acidic residues" evidence="1">
    <location>
        <begin position="173"/>
        <end position="185"/>
    </location>
</feature>
<reference evidence="2" key="1">
    <citation type="journal article" date="2020" name="Stud. Mycol.">
        <title>101 Dothideomycetes genomes: a test case for predicting lifestyles and emergence of pathogens.</title>
        <authorList>
            <person name="Haridas S."/>
            <person name="Albert R."/>
            <person name="Binder M."/>
            <person name="Bloem J."/>
            <person name="Labutti K."/>
            <person name="Salamov A."/>
            <person name="Andreopoulos B."/>
            <person name="Baker S."/>
            <person name="Barry K."/>
            <person name="Bills G."/>
            <person name="Bluhm B."/>
            <person name="Cannon C."/>
            <person name="Castanera R."/>
            <person name="Culley D."/>
            <person name="Daum C."/>
            <person name="Ezra D."/>
            <person name="Gonzalez J."/>
            <person name="Henrissat B."/>
            <person name="Kuo A."/>
            <person name="Liang C."/>
            <person name="Lipzen A."/>
            <person name="Lutzoni F."/>
            <person name="Magnuson J."/>
            <person name="Mondo S."/>
            <person name="Nolan M."/>
            <person name="Ohm R."/>
            <person name="Pangilinan J."/>
            <person name="Park H.-J."/>
            <person name="Ramirez L."/>
            <person name="Alfaro M."/>
            <person name="Sun H."/>
            <person name="Tritt A."/>
            <person name="Yoshinaga Y."/>
            <person name="Zwiers L.-H."/>
            <person name="Turgeon B."/>
            <person name="Goodwin S."/>
            <person name="Spatafora J."/>
            <person name="Crous P."/>
            <person name="Grigoriev I."/>
        </authorList>
    </citation>
    <scope>NUCLEOTIDE SEQUENCE</scope>
    <source>
        <strain evidence="2">CBS 119925</strain>
    </source>
</reference>
<evidence type="ECO:0000256" key="1">
    <source>
        <dbReference type="SAM" id="MobiDB-lite"/>
    </source>
</evidence>
<dbReference type="PANTHER" id="PTHR38167">
    <property type="entry name" value="C2H2-TYPE DOMAIN-CONTAINING PROTEIN"/>
    <property type="match status" value="1"/>
</dbReference>
<feature type="compositionally biased region" description="Polar residues" evidence="1">
    <location>
        <begin position="66"/>
        <end position="79"/>
    </location>
</feature>
<protein>
    <submittedName>
        <fullName evidence="2">Uncharacterized protein</fullName>
    </submittedName>
</protein>
<feature type="compositionally biased region" description="Basic and acidic residues" evidence="1">
    <location>
        <begin position="41"/>
        <end position="60"/>
    </location>
</feature>
<dbReference type="PANTHER" id="PTHR38167:SF1">
    <property type="entry name" value="C2H2-TYPE DOMAIN-CONTAINING PROTEIN"/>
    <property type="match status" value="1"/>
</dbReference>
<dbReference type="OrthoDB" id="5422613at2759"/>
<organism evidence="2 3">
    <name type="scientific">Sporormia fimetaria CBS 119925</name>
    <dbReference type="NCBI Taxonomy" id="1340428"/>
    <lineage>
        <taxon>Eukaryota</taxon>
        <taxon>Fungi</taxon>
        <taxon>Dikarya</taxon>
        <taxon>Ascomycota</taxon>
        <taxon>Pezizomycotina</taxon>
        <taxon>Dothideomycetes</taxon>
        <taxon>Pleosporomycetidae</taxon>
        <taxon>Pleosporales</taxon>
        <taxon>Sporormiaceae</taxon>
        <taxon>Sporormia</taxon>
    </lineage>
</organism>
<accession>A0A6A6V1E9</accession>
<dbReference type="Proteomes" id="UP000799440">
    <property type="component" value="Unassembled WGS sequence"/>
</dbReference>
<dbReference type="EMBL" id="MU006596">
    <property type="protein sequence ID" value="KAF2743564.1"/>
    <property type="molecule type" value="Genomic_DNA"/>
</dbReference>
<name>A0A6A6V1E9_9PLEO</name>
<dbReference type="AlphaFoldDB" id="A0A6A6V1E9"/>
<keyword evidence="3" id="KW-1185">Reference proteome</keyword>
<feature type="region of interest" description="Disordered" evidence="1">
    <location>
        <begin position="1"/>
        <end position="97"/>
    </location>
</feature>
<evidence type="ECO:0000313" key="3">
    <source>
        <dbReference type="Proteomes" id="UP000799440"/>
    </source>
</evidence>
<gene>
    <name evidence="2" type="ORF">M011DRAFT_480706</name>
</gene>
<proteinExistence type="predicted"/>
<feature type="region of interest" description="Disordered" evidence="1">
    <location>
        <begin position="173"/>
        <end position="192"/>
    </location>
</feature>
<sequence>MASEILLLESRAVENRPGNGEAAASEVVEGKMDAVEAENGETEKEKEQQKEKGKGKDNTQELKNPMNISNVLQSNSDTASGVEDKSGTGATRKRAYSGPRYETCVQCEAEFDVLSNEDGACVWHPGSLRRDLEQGCWDDCEEHMYEDAEFYLIDEVPEGYEWVCCKRRSNEEGCMKGRHEAEGSKKNKSGGC</sequence>